<evidence type="ECO:0000313" key="2">
    <source>
        <dbReference type="EMBL" id="GBP95131.1"/>
    </source>
</evidence>
<dbReference type="Proteomes" id="UP000299102">
    <property type="component" value="Unassembled WGS sequence"/>
</dbReference>
<accession>A0A4C2A2E4</accession>
<feature type="region of interest" description="Disordered" evidence="1">
    <location>
        <begin position="77"/>
        <end position="103"/>
    </location>
</feature>
<name>A0A4C2A2E4_EUMVA</name>
<sequence length="133" mass="15349">MVPIRPNVYIKETIFRSSSLNNKYVQYPERRRSSISKFAGAALPNAILTPPQSGRRRPPNEYLNRLRATRRYSELRRIDDPAHGSQAVRYGSTPNEIVGSNKPHPIAYSRSSRQIRYHSVRSQRTLRLLAQAF</sequence>
<gene>
    <name evidence="2" type="ORF">EVAR_68994_1</name>
</gene>
<comment type="caution">
    <text evidence="2">The sequence shown here is derived from an EMBL/GenBank/DDBJ whole genome shotgun (WGS) entry which is preliminary data.</text>
</comment>
<evidence type="ECO:0000256" key="1">
    <source>
        <dbReference type="SAM" id="MobiDB-lite"/>
    </source>
</evidence>
<reference evidence="2 3" key="1">
    <citation type="journal article" date="2019" name="Commun. Biol.">
        <title>The bagworm genome reveals a unique fibroin gene that provides high tensile strength.</title>
        <authorList>
            <person name="Kono N."/>
            <person name="Nakamura H."/>
            <person name="Ohtoshi R."/>
            <person name="Tomita M."/>
            <person name="Numata K."/>
            <person name="Arakawa K."/>
        </authorList>
    </citation>
    <scope>NUCLEOTIDE SEQUENCE [LARGE SCALE GENOMIC DNA]</scope>
</reference>
<evidence type="ECO:0000313" key="3">
    <source>
        <dbReference type="Proteomes" id="UP000299102"/>
    </source>
</evidence>
<protein>
    <submittedName>
        <fullName evidence="2">Uncharacterized protein</fullName>
    </submittedName>
</protein>
<keyword evidence="3" id="KW-1185">Reference proteome</keyword>
<organism evidence="2 3">
    <name type="scientific">Eumeta variegata</name>
    <name type="common">Bagworm moth</name>
    <name type="synonym">Eumeta japonica</name>
    <dbReference type="NCBI Taxonomy" id="151549"/>
    <lineage>
        <taxon>Eukaryota</taxon>
        <taxon>Metazoa</taxon>
        <taxon>Ecdysozoa</taxon>
        <taxon>Arthropoda</taxon>
        <taxon>Hexapoda</taxon>
        <taxon>Insecta</taxon>
        <taxon>Pterygota</taxon>
        <taxon>Neoptera</taxon>
        <taxon>Endopterygota</taxon>
        <taxon>Lepidoptera</taxon>
        <taxon>Glossata</taxon>
        <taxon>Ditrysia</taxon>
        <taxon>Tineoidea</taxon>
        <taxon>Psychidae</taxon>
        <taxon>Oiketicinae</taxon>
        <taxon>Eumeta</taxon>
    </lineage>
</organism>
<dbReference type="AlphaFoldDB" id="A0A4C2A2E4"/>
<proteinExistence type="predicted"/>
<dbReference type="EMBL" id="BGZK01002588">
    <property type="protein sequence ID" value="GBP95131.1"/>
    <property type="molecule type" value="Genomic_DNA"/>
</dbReference>